<dbReference type="InterPro" id="IPR016186">
    <property type="entry name" value="C-type_lectin-like/link_sf"/>
</dbReference>
<feature type="signal peptide" evidence="1">
    <location>
        <begin position="1"/>
        <end position="19"/>
    </location>
</feature>
<dbReference type="InterPro" id="IPR016187">
    <property type="entry name" value="CTDL_fold"/>
</dbReference>
<feature type="non-terminal residue" evidence="3">
    <location>
        <position position="123"/>
    </location>
</feature>
<dbReference type="SUPFAM" id="SSF56436">
    <property type="entry name" value="C-type lectin-like"/>
    <property type="match status" value="1"/>
</dbReference>
<dbReference type="Pfam" id="PF00059">
    <property type="entry name" value="Lectin_C"/>
    <property type="match status" value="1"/>
</dbReference>
<dbReference type="PROSITE" id="PS50041">
    <property type="entry name" value="C_TYPE_LECTIN_2"/>
    <property type="match status" value="1"/>
</dbReference>
<proteinExistence type="predicted"/>
<dbReference type="Gene3D" id="3.10.100.10">
    <property type="entry name" value="Mannose-Binding Protein A, subunit A"/>
    <property type="match status" value="1"/>
</dbReference>
<evidence type="ECO:0000259" key="2">
    <source>
        <dbReference type="PROSITE" id="PS50041"/>
    </source>
</evidence>
<dbReference type="AlphaFoldDB" id="A0A1D2MH04"/>
<dbReference type="Proteomes" id="UP000094527">
    <property type="component" value="Unassembled WGS sequence"/>
</dbReference>
<sequence>MYLRVFILVAVAAQLFVKAERKNGLHNFVNLGQVDGKSYFYENTYPFFRNWTESGNYCKETGMELATIETVAEAEFLKSKYDPYGFNGWYWTGGRDAQLPRQFTWNSTGTVPTDSIGLDWEIY</sequence>
<evidence type="ECO:0000313" key="3">
    <source>
        <dbReference type="EMBL" id="ODM92191.1"/>
    </source>
</evidence>
<keyword evidence="4" id="KW-1185">Reference proteome</keyword>
<reference evidence="3 4" key="1">
    <citation type="journal article" date="2016" name="Genome Biol. Evol.">
        <title>Gene Family Evolution Reflects Adaptation to Soil Environmental Stressors in the Genome of the Collembolan Orchesella cincta.</title>
        <authorList>
            <person name="Faddeeva-Vakhrusheva A."/>
            <person name="Derks M.F."/>
            <person name="Anvar S.Y."/>
            <person name="Agamennone V."/>
            <person name="Suring W."/>
            <person name="Smit S."/>
            <person name="van Straalen N.M."/>
            <person name="Roelofs D."/>
        </authorList>
    </citation>
    <scope>NUCLEOTIDE SEQUENCE [LARGE SCALE GENOMIC DNA]</scope>
    <source>
        <tissue evidence="3">Mixed pool</tissue>
    </source>
</reference>
<keyword evidence="1" id="KW-0732">Signal</keyword>
<evidence type="ECO:0000256" key="1">
    <source>
        <dbReference type="SAM" id="SignalP"/>
    </source>
</evidence>
<dbReference type="InterPro" id="IPR001304">
    <property type="entry name" value="C-type_lectin-like"/>
</dbReference>
<name>A0A1D2MH04_ORCCI</name>
<evidence type="ECO:0000313" key="4">
    <source>
        <dbReference type="Proteomes" id="UP000094527"/>
    </source>
</evidence>
<dbReference type="CDD" id="cd00037">
    <property type="entry name" value="CLECT"/>
    <property type="match status" value="1"/>
</dbReference>
<dbReference type="OrthoDB" id="9906043at2759"/>
<feature type="domain" description="C-type lectin" evidence="2">
    <location>
        <begin position="34"/>
        <end position="120"/>
    </location>
</feature>
<accession>A0A1D2MH04</accession>
<gene>
    <name evidence="3" type="ORF">Ocin01_14490</name>
</gene>
<protein>
    <submittedName>
        <fullName evidence="3">Brevican core protein</fullName>
    </submittedName>
</protein>
<comment type="caution">
    <text evidence="3">The sequence shown here is derived from an EMBL/GenBank/DDBJ whole genome shotgun (WGS) entry which is preliminary data.</text>
</comment>
<organism evidence="3 4">
    <name type="scientific">Orchesella cincta</name>
    <name type="common">Springtail</name>
    <name type="synonym">Podura cincta</name>
    <dbReference type="NCBI Taxonomy" id="48709"/>
    <lineage>
        <taxon>Eukaryota</taxon>
        <taxon>Metazoa</taxon>
        <taxon>Ecdysozoa</taxon>
        <taxon>Arthropoda</taxon>
        <taxon>Hexapoda</taxon>
        <taxon>Collembola</taxon>
        <taxon>Entomobryomorpha</taxon>
        <taxon>Entomobryoidea</taxon>
        <taxon>Orchesellidae</taxon>
        <taxon>Orchesellinae</taxon>
        <taxon>Orchesella</taxon>
    </lineage>
</organism>
<dbReference type="EMBL" id="LJIJ01001300">
    <property type="protein sequence ID" value="ODM92191.1"/>
    <property type="molecule type" value="Genomic_DNA"/>
</dbReference>
<feature type="chain" id="PRO_5008904025" evidence="1">
    <location>
        <begin position="20"/>
        <end position="123"/>
    </location>
</feature>